<evidence type="ECO:0000256" key="2">
    <source>
        <dbReference type="ARBA" id="ARBA00022737"/>
    </source>
</evidence>
<evidence type="ECO:0000256" key="1">
    <source>
        <dbReference type="ARBA" id="ARBA00007626"/>
    </source>
</evidence>
<dbReference type="PANTHER" id="PTHR47447:SF17">
    <property type="entry name" value="OS12G0638900 PROTEIN"/>
    <property type="match status" value="1"/>
</dbReference>
<evidence type="ECO:0000256" key="4">
    <source>
        <dbReference type="SAM" id="MobiDB-lite"/>
    </source>
</evidence>
<feature type="repeat" description="PPR" evidence="3">
    <location>
        <begin position="179"/>
        <end position="213"/>
    </location>
</feature>
<dbReference type="EMBL" id="AUSU01007999">
    <property type="protein sequence ID" value="EPS59883.1"/>
    <property type="molecule type" value="Genomic_DNA"/>
</dbReference>
<accession>S8DB24</accession>
<keyword evidence="6" id="KW-1185">Reference proteome</keyword>
<keyword evidence="2" id="KW-0677">Repeat</keyword>
<feature type="repeat" description="PPR" evidence="3">
    <location>
        <begin position="262"/>
        <end position="296"/>
    </location>
</feature>
<organism evidence="5 6">
    <name type="scientific">Genlisea aurea</name>
    <dbReference type="NCBI Taxonomy" id="192259"/>
    <lineage>
        <taxon>Eukaryota</taxon>
        <taxon>Viridiplantae</taxon>
        <taxon>Streptophyta</taxon>
        <taxon>Embryophyta</taxon>
        <taxon>Tracheophyta</taxon>
        <taxon>Spermatophyta</taxon>
        <taxon>Magnoliopsida</taxon>
        <taxon>eudicotyledons</taxon>
        <taxon>Gunneridae</taxon>
        <taxon>Pentapetalae</taxon>
        <taxon>asterids</taxon>
        <taxon>lamiids</taxon>
        <taxon>Lamiales</taxon>
        <taxon>Lentibulariaceae</taxon>
        <taxon>Genlisea</taxon>
    </lineage>
</organism>
<feature type="non-terminal residue" evidence="5">
    <location>
        <position position="414"/>
    </location>
</feature>
<feature type="repeat" description="PPR" evidence="3">
    <location>
        <begin position="333"/>
        <end position="367"/>
    </location>
</feature>
<sequence>LAAIIQNKPFDSAARGIWTSDAVIQVLRSIPLHLFQSPRSIGRQRTFRHRSPLKQRNLKEETARRQTGSLVLGPAAHRNPKSVNLGLEKALEFYYWLESSSRFRHDEATCKEMALILVKGNRMNLLWDFLKNMSKRHKAGSLVTTPTMTSLIKALGEEGMANEAASAFYRMKQFSCKPDVCAYNNLIHALCRVGFFDRARSLLAKMELPGFRCPPDVYTYTIMIASYCRFAFECGSRKAVRRRIWEANRLFRLMIFKGHEPDVVTYNSLINGCCKTSRIERALELLEDMEKRGCLPNRITYNSFIRYFSVVNEVERAVKMLRTMQEKNRGVPSSSSYTPIVHSLCEAGRGGEALSFVEEMVAGGSVPREYTYKLVFKSVGGSVDPNLAKLVETKVQDRIRCVRKAKPLMGKQKI</sequence>
<feature type="repeat" description="PPR" evidence="3">
    <location>
        <begin position="297"/>
        <end position="331"/>
    </location>
</feature>
<evidence type="ECO:0000256" key="3">
    <source>
        <dbReference type="PROSITE-ProRule" id="PRU00708"/>
    </source>
</evidence>
<dbReference type="PANTHER" id="PTHR47447">
    <property type="entry name" value="OS03G0856100 PROTEIN"/>
    <property type="match status" value="1"/>
</dbReference>
<dbReference type="Pfam" id="PF01535">
    <property type="entry name" value="PPR"/>
    <property type="match status" value="2"/>
</dbReference>
<dbReference type="Pfam" id="PF13041">
    <property type="entry name" value="PPR_2"/>
    <property type="match status" value="2"/>
</dbReference>
<feature type="region of interest" description="Disordered" evidence="4">
    <location>
        <begin position="45"/>
        <end position="75"/>
    </location>
</feature>
<gene>
    <name evidence="5" type="ORF">M569_14922</name>
</gene>
<reference evidence="5 6" key="1">
    <citation type="journal article" date="2013" name="BMC Genomics">
        <title>The miniature genome of a carnivorous plant Genlisea aurea contains a low number of genes and short non-coding sequences.</title>
        <authorList>
            <person name="Leushkin E.V."/>
            <person name="Sutormin R.A."/>
            <person name="Nabieva E.R."/>
            <person name="Penin A.A."/>
            <person name="Kondrashov A.S."/>
            <person name="Logacheva M.D."/>
        </authorList>
    </citation>
    <scope>NUCLEOTIDE SEQUENCE [LARGE SCALE GENOMIC DNA]</scope>
</reference>
<dbReference type="AlphaFoldDB" id="S8DB24"/>
<dbReference type="Proteomes" id="UP000015453">
    <property type="component" value="Unassembled WGS sequence"/>
</dbReference>
<evidence type="ECO:0000313" key="5">
    <source>
        <dbReference type="EMBL" id="EPS59883.1"/>
    </source>
</evidence>
<comment type="caution">
    <text evidence="5">The sequence shown here is derived from an EMBL/GenBank/DDBJ whole genome shotgun (WGS) entry which is preliminary data.</text>
</comment>
<proteinExistence type="inferred from homology"/>
<dbReference type="NCBIfam" id="TIGR00756">
    <property type="entry name" value="PPR"/>
    <property type="match status" value="5"/>
</dbReference>
<evidence type="ECO:0000313" key="6">
    <source>
        <dbReference type="Proteomes" id="UP000015453"/>
    </source>
</evidence>
<name>S8DB24_9LAMI</name>
<dbReference type="PROSITE" id="PS51375">
    <property type="entry name" value="PPR"/>
    <property type="match status" value="5"/>
</dbReference>
<dbReference type="OrthoDB" id="185373at2759"/>
<dbReference type="InterPro" id="IPR011990">
    <property type="entry name" value="TPR-like_helical_dom_sf"/>
</dbReference>
<dbReference type="Gene3D" id="1.25.40.10">
    <property type="entry name" value="Tetratricopeptide repeat domain"/>
    <property type="match status" value="2"/>
</dbReference>
<protein>
    <submittedName>
        <fullName evidence="5">Binding protein</fullName>
    </submittedName>
</protein>
<feature type="non-terminal residue" evidence="5">
    <location>
        <position position="1"/>
    </location>
</feature>
<comment type="similarity">
    <text evidence="1">Belongs to the PPR family. P subfamily.</text>
</comment>
<dbReference type="InterPro" id="IPR002885">
    <property type="entry name" value="PPR_rpt"/>
</dbReference>
<feature type="repeat" description="PPR" evidence="3">
    <location>
        <begin position="144"/>
        <end position="178"/>
    </location>
</feature>